<evidence type="ECO:0000313" key="2">
    <source>
        <dbReference type="Proteomes" id="UP000302218"/>
    </source>
</evidence>
<organism evidence="1 2">
    <name type="scientific">Natrinema versiforme</name>
    <dbReference type="NCBI Taxonomy" id="88724"/>
    <lineage>
        <taxon>Archaea</taxon>
        <taxon>Methanobacteriati</taxon>
        <taxon>Methanobacteriota</taxon>
        <taxon>Stenosarchaea group</taxon>
        <taxon>Halobacteria</taxon>
        <taxon>Halobacteriales</taxon>
        <taxon>Natrialbaceae</taxon>
        <taxon>Natrinema</taxon>
    </lineage>
</organism>
<keyword evidence="1" id="KW-0614">Plasmid</keyword>
<accession>A0A4P8WPE7</accession>
<protein>
    <submittedName>
        <fullName evidence="1">DUF2267 domain-containing protein</fullName>
    </submittedName>
</protein>
<dbReference type="InterPro" id="IPR018727">
    <property type="entry name" value="DUF2267"/>
</dbReference>
<proteinExistence type="predicted"/>
<dbReference type="Pfam" id="PF10025">
    <property type="entry name" value="DUF2267"/>
    <property type="match status" value="1"/>
</dbReference>
<reference evidence="2" key="1">
    <citation type="submission" date="2019-05" db="EMBL/GenBank/DDBJ databases">
        <title>Genome sequence and methylation pattern of the halophilic Archaeon Natrinema versiforme BOL5-4.</title>
        <authorList>
            <person name="DasSarma P."/>
            <person name="Anton B.P."/>
            <person name="DasSarma S.L."/>
            <person name="Martinez F.L."/>
            <person name="Guzman D."/>
            <person name="Roberts R.J."/>
            <person name="DasSarma S."/>
        </authorList>
    </citation>
    <scope>NUCLEOTIDE SEQUENCE [LARGE SCALE GENOMIC DNA]</scope>
    <source>
        <strain evidence="2">BOL5-4</strain>
        <plasmid evidence="2">pnve414</plasmid>
    </source>
</reference>
<geneLocation type="plasmid" evidence="2">
    <name>pnve414</name>
</geneLocation>
<sequence>MDYDTFLGEVQSRGQLSSREDAVTATRITLETLSQRIEPGQAENLAAQLPREIGIFLTDVDTVERFEWDEFIDRIVEKGNYSPEDEQADAVHHARVVLDVVDDAITDNAIENLRDQISSADDWNELFVLVDQEEKTVTEEQRSE</sequence>
<evidence type="ECO:0000313" key="1">
    <source>
        <dbReference type="EMBL" id="QCS45082.1"/>
    </source>
</evidence>
<dbReference type="GeneID" id="40268168"/>
<dbReference type="AlphaFoldDB" id="A0A4P8WPE7"/>
<name>A0A4P8WPE7_9EURY</name>
<dbReference type="KEGG" id="nvr:FEJ81_22810"/>
<gene>
    <name evidence="1" type="ORF">FEJ81_22810</name>
</gene>
<dbReference type="EMBL" id="CP040332">
    <property type="protein sequence ID" value="QCS45082.1"/>
    <property type="molecule type" value="Genomic_DNA"/>
</dbReference>
<dbReference type="RefSeq" id="WP_138247470.1">
    <property type="nucleotide sequence ID" value="NZ_CP040332.1"/>
</dbReference>
<dbReference type="InterPro" id="IPR038282">
    <property type="entry name" value="DUF2267_sf"/>
</dbReference>
<dbReference type="OrthoDB" id="212282at2157"/>
<dbReference type="Gene3D" id="1.10.490.110">
    <property type="entry name" value="Uncharacterized conserved protein DUF2267"/>
    <property type="match status" value="1"/>
</dbReference>
<dbReference type="Proteomes" id="UP000302218">
    <property type="component" value="Plasmid pNVE414"/>
</dbReference>